<dbReference type="PANTHER" id="PTHR23127">
    <property type="entry name" value="CENTROMERE/MICROTUBULE BINDING PROTEIN CBF5"/>
    <property type="match status" value="1"/>
</dbReference>
<evidence type="ECO:0000313" key="6">
    <source>
        <dbReference type="Proteomes" id="UP001168338"/>
    </source>
</evidence>
<comment type="similarity">
    <text evidence="3">Belongs to the pseudouridine synthase TruB family. Type 2 subfamily.</text>
</comment>
<accession>A0ABT8ME23</accession>
<dbReference type="InterPro" id="IPR026326">
    <property type="entry name" value="TruB_arch"/>
</dbReference>
<dbReference type="InterPro" id="IPR002478">
    <property type="entry name" value="PUA"/>
</dbReference>
<dbReference type="PANTHER" id="PTHR23127:SF0">
    <property type="entry name" value="H_ACA RIBONUCLEOPROTEIN COMPLEX SUBUNIT DKC1"/>
    <property type="match status" value="1"/>
</dbReference>
<dbReference type="InterPro" id="IPR015947">
    <property type="entry name" value="PUA-like_sf"/>
</dbReference>
<keyword evidence="1 3" id="KW-0819">tRNA processing</keyword>
<reference evidence="5" key="1">
    <citation type="submission" date="2019-05" db="EMBL/GenBank/DDBJ databases">
        <title>Methanoculleus sp. FWC-SCC1, a methanogenic archaeon isolated from deep marine cold seep.</title>
        <authorList>
            <person name="Chen Y.-W."/>
            <person name="Chen S.-C."/>
            <person name="Teng N.-H."/>
            <person name="Lai M.-C."/>
        </authorList>
    </citation>
    <scope>NUCLEOTIDE SEQUENCE</scope>
    <source>
        <strain evidence="5">FWC-SCC1</strain>
    </source>
</reference>
<organism evidence="5 6">
    <name type="scientific">Methanoculleus frigidifontis</name>
    <dbReference type="NCBI Taxonomy" id="2584085"/>
    <lineage>
        <taxon>Archaea</taxon>
        <taxon>Methanobacteriati</taxon>
        <taxon>Methanobacteriota</taxon>
        <taxon>Stenosarchaea group</taxon>
        <taxon>Methanomicrobia</taxon>
        <taxon>Methanomicrobiales</taxon>
        <taxon>Methanomicrobiaceae</taxon>
        <taxon>Methanoculleus</taxon>
    </lineage>
</organism>
<comment type="caution">
    <text evidence="5">The sequence shown here is derived from an EMBL/GenBank/DDBJ whole genome shotgun (WGS) entry which is preliminary data.</text>
</comment>
<dbReference type="Pfam" id="PF01472">
    <property type="entry name" value="PUA"/>
    <property type="match status" value="1"/>
</dbReference>
<gene>
    <name evidence="3" type="primary">truB</name>
    <name evidence="5" type="ORF">FGU65_15065</name>
</gene>
<evidence type="ECO:0000259" key="4">
    <source>
        <dbReference type="SMART" id="SM01136"/>
    </source>
</evidence>
<dbReference type="InterPro" id="IPR036974">
    <property type="entry name" value="PUA_sf"/>
</dbReference>
<dbReference type="InterPro" id="IPR032819">
    <property type="entry name" value="TruB_C"/>
</dbReference>
<sequence length="314" mass="33873">MTGREESRAGAGCITLLPEACRTGIFVIDKPRGPTSHQVTAWVGEILGAKVGHSGTLDPQVSGVLAVMVGDAVRVARLLLQHGKEYVCLMRLHGDAPRDEIEAVAKEFSGRIYQRPPRRSAVKRNLRIRKIHELEILDVDGRLVLFRVRCDAGTYIRTLCTHMGLALGVCAHMEELRRTRSGHFAEEQAHTLHDLQDACMRAREGDAEPLRQMILPVEEAVAGMPQVVVRDTAVDAVCRGAVLAGVGVASHTGFGKGETVAVMTQKGELVALGEALVGSSAFKPGQPGLIVAPKTVLMKAGTYPRGWKKAARQS</sequence>
<dbReference type="HAMAP" id="MF_01081">
    <property type="entry name" value="TruB_arch"/>
    <property type="match status" value="1"/>
</dbReference>
<dbReference type="InterPro" id="IPR002501">
    <property type="entry name" value="PsdUridine_synth_N"/>
</dbReference>
<dbReference type="SUPFAM" id="SSF55120">
    <property type="entry name" value="Pseudouridine synthase"/>
    <property type="match status" value="1"/>
</dbReference>
<dbReference type="PROSITE" id="PS50890">
    <property type="entry name" value="PUA"/>
    <property type="match status" value="1"/>
</dbReference>
<evidence type="ECO:0000256" key="1">
    <source>
        <dbReference type="ARBA" id="ARBA00022694"/>
    </source>
</evidence>
<dbReference type="Pfam" id="PF01509">
    <property type="entry name" value="TruB_N"/>
    <property type="match status" value="1"/>
</dbReference>
<evidence type="ECO:0000256" key="2">
    <source>
        <dbReference type="ARBA" id="ARBA00023235"/>
    </source>
</evidence>
<proteinExistence type="inferred from homology"/>
<dbReference type="InterPro" id="IPR004802">
    <property type="entry name" value="tRNA_PsdUridine_synth_B_fam"/>
</dbReference>
<dbReference type="SMART" id="SM01136">
    <property type="entry name" value="DKCLD"/>
    <property type="match status" value="1"/>
</dbReference>
<dbReference type="InterPro" id="IPR020103">
    <property type="entry name" value="PsdUridine_synth_cat_dom_sf"/>
</dbReference>
<name>A0ABT8ME23_9EURY</name>
<protein>
    <recommendedName>
        <fullName evidence="3">Probable tRNA pseudouridine synthase B</fullName>
        <ecNumber evidence="3">5.4.99.25</ecNumber>
    </recommendedName>
    <alternativeName>
        <fullName evidence="3">tRNA pseudouridine(55) synthase</fullName>
        <shortName evidence="3">Psi55 synthase</shortName>
    </alternativeName>
    <alternativeName>
        <fullName evidence="3">tRNA pseudouridylate synthase</fullName>
    </alternativeName>
    <alternativeName>
        <fullName evidence="3">tRNA-uridine isomerase</fullName>
    </alternativeName>
</protein>
<dbReference type="Gene3D" id="2.30.130.10">
    <property type="entry name" value="PUA domain"/>
    <property type="match status" value="1"/>
</dbReference>
<dbReference type="RefSeq" id="WP_301665389.1">
    <property type="nucleotide sequence ID" value="NZ_VCYH01000017.1"/>
</dbReference>
<dbReference type="EC" id="5.4.99.25" evidence="3"/>
<dbReference type="EMBL" id="VCYH01000017">
    <property type="protein sequence ID" value="MDN7026181.1"/>
    <property type="molecule type" value="Genomic_DNA"/>
</dbReference>
<feature type="active site" description="Nucleophile" evidence="3">
    <location>
        <position position="58"/>
    </location>
</feature>
<dbReference type="Gene3D" id="3.30.2350.10">
    <property type="entry name" value="Pseudouridine synthase"/>
    <property type="match status" value="1"/>
</dbReference>
<dbReference type="NCBIfam" id="TIGR00425">
    <property type="entry name" value="CBF5"/>
    <property type="match status" value="1"/>
</dbReference>
<evidence type="ECO:0000313" key="5">
    <source>
        <dbReference type="EMBL" id="MDN7026181.1"/>
    </source>
</evidence>
<dbReference type="NCBIfam" id="NF003280">
    <property type="entry name" value="PRK04270.1"/>
    <property type="match status" value="1"/>
</dbReference>
<dbReference type="Pfam" id="PF16198">
    <property type="entry name" value="TruB_C_2"/>
    <property type="match status" value="1"/>
</dbReference>
<evidence type="ECO:0000256" key="3">
    <source>
        <dbReference type="HAMAP-Rule" id="MF_01081"/>
    </source>
</evidence>
<keyword evidence="2 3" id="KW-0413">Isomerase</keyword>
<dbReference type="Proteomes" id="UP001168338">
    <property type="component" value="Unassembled WGS sequence"/>
</dbReference>
<comment type="function">
    <text evidence="3">Could be responsible for synthesis of pseudouridine from uracil-55 in the psi GC loop of transfer RNAs.</text>
</comment>
<keyword evidence="6" id="KW-1185">Reference proteome</keyword>
<comment type="catalytic activity">
    <reaction evidence="3">
        <text>uridine(55) in tRNA = pseudouridine(55) in tRNA</text>
        <dbReference type="Rhea" id="RHEA:42532"/>
        <dbReference type="Rhea" id="RHEA-COMP:10101"/>
        <dbReference type="Rhea" id="RHEA-COMP:10102"/>
        <dbReference type="ChEBI" id="CHEBI:65314"/>
        <dbReference type="ChEBI" id="CHEBI:65315"/>
        <dbReference type="EC" id="5.4.99.25"/>
    </reaction>
</comment>
<dbReference type="InterPro" id="IPR012960">
    <property type="entry name" value="Dyskerin-like"/>
</dbReference>
<dbReference type="SUPFAM" id="SSF88697">
    <property type="entry name" value="PUA domain-like"/>
    <property type="match status" value="1"/>
</dbReference>
<feature type="domain" description="Dyskerin-like" evidence="4">
    <location>
        <begin position="10"/>
        <end position="40"/>
    </location>
</feature>